<gene>
    <name evidence="1" type="ORF">U473_06965</name>
</gene>
<evidence type="ECO:0000313" key="2">
    <source>
        <dbReference type="Proteomes" id="UP000070352"/>
    </source>
</evidence>
<accession>A0A135L465</accession>
<organism evidence="1 2">
    <name type="scientific">Tepidibacillus decaturensis</name>
    <dbReference type="NCBI Taxonomy" id="1413211"/>
    <lineage>
        <taxon>Bacteria</taxon>
        <taxon>Bacillati</taxon>
        <taxon>Bacillota</taxon>
        <taxon>Bacilli</taxon>
        <taxon>Bacillales</taxon>
        <taxon>Bacillaceae</taxon>
        <taxon>Tepidibacillus</taxon>
    </lineage>
</organism>
<evidence type="ECO:0000313" key="1">
    <source>
        <dbReference type="EMBL" id="KXG43782.1"/>
    </source>
</evidence>
<dbReference type="PANTHER" id="PTHR38433:SF1">
    <property type="entry name" value="DUF1641 DOMAIN-CONTAINING PROTEIN"/>
    <property type="match status" value="1"/>
</dbReference>
<dbReference type="OrthoDB" id="147801at2"/>
<keyword evidence="2" id="KW-1185">Reference proteome</keyword>
<dbReference type="AlphaFoldDB" id="A0A135L465"/>
<dbReference type="RefSeq" id="WP_068724718.1">
    <property type="nucleotide sequence ID" value="NZ_LSKU01000001.1"/>
</dbReference>
<proteinExistence type="predicted"/>
<comment type="caution">
    <text evidence="1">The sequence shown here is derived from an EMBL/GenBank/DDBJ whole genome shotgun (WGS) entry which is preliminary data.</text>
</comment>
<dbReference type="STRING" id="1413211.U473_06965"/>
<name>A0A135L465_9BACI</name>
<sequence>MAQAITRINKKVPNKAEEREQSIQQILEKVAENRETIFIALDVFKGMSDAGLLQIADGILKNRQMVGKIAITQMNQPGVHHLVKNIIQGLKFLGSLDPGQVETLLNGLKGLARGLERGMNEAGGEKAPSLWTMLKDARDWECISYLMFYSKKCTDNGAHWNIQTFFHGFITILNGKCSRFCSILL</sequence>
<reference evidence="1 2" key="1">
    <citation type="submission" date="2016-02" db="EMBL/GenBank/DDBJ databases">
        <title>Draft Genome for Tepidibacillus decaturensis nov. sp. Strain Z9, an Anaerobic, Moderately Thermophilic and Heterotrophic Bacterium from Deep Subsurface of the Illinois Basin, USA.</title>
        <authorList>
            <person name="Dong Y."/>
            <person name="Chang J.Y."/>
            <person name="Sanford R."/>
            <person name="Fouke B.W."/>
        </authorList>
    </citation>
    <scope>NUCLEOTIDE SEQUENCE [LARGE SCALE GENOMIC DNA]</scope>
    <source>
        <strain evidence="1 2">Z9</strain>
    </source>
</reference>
<protein>
    <recommendedName>
        <fullName evidence="3">DUF1641 domain-containing protein</fullName>
    </recommendedName>
</protein>
<evidence type="ECO:0008006" key="3">
    <source>
        <dbReference type="Google" id="ProtNLM"/>
    </source>
</evidence>
<dbReference type="PANTHER" id="PTHR38433">
    <property type="match status" value="1"/>
</dbReference>
<dbReference type="Proteomes" id="UP000070352">
    <property type="component" value="Unassembled WGS sequence"/>
</dbReference>
<dbReference type="EMBL" id="LSKU01000001">
    <property type="protein sequence ID" value="KXG43782.1"/>
    <property type="molecule type" value="Genomic_DNA"/>
</dbReference>